<comment type="caution">
    <text evidence="15">The sequence shown here is derived from an EMBL/GenBank/DDBJ whole genome shotgun (WGS) entry which is preliminary data.</text>
</comment>
<dbReference type="InterPro" id="IPR001044">
    <property type="entry name" value="XPG/Rad2_eukaryotes"/>
</dbReference>
<accession>A0A8X8X4I2</accession>
<reference evidence="15" key="2">
    <citation type="submission" date="2020-08" db="EMBL/GenBank/DDBJ databases">
        <title>Plant Genome Project.</title>
        <authorList>
            <person name="Zhang R.-G."/>
        </authorList>
    </citation>
    <scope>NUCLEOTIDE SEQUENCE</scope>
    <source>
        <strain evidence="15">Huo1</strain>
        <tissue evidence="15">Leaf</tissue>
    </source>
</reference>
<dbReference type="Proteomes" id="UP000298416">
    <property type="component" value="Unassembled WGS sequence"/>
</dbReference>
<evidence type="ECO:0008006" key="17">
    <source>
        <dbReference type="Google" id="ProtNLM"/>
    </source>
</evidence>
<dbReference type="GO" id="GO:0006289">
    <property type="term" value="P:nucleotide-excision repair"/>
    <property type="evidence" value="ECO:0007669"/>
    <property type="project" value="InterPro"/>
</dbReference>
<evidence type="ECO:0000256" key="9">
    <source>
        <dbReference type="ARBA" id="ARBA00022842"/>
    </source>
</evidence>
<evidence type="ECO:0000256" key="7">
    <source>
        <dbReference type="ARBA" id="ARBA00022763"/>
    </source>
</evidence>
<dbReference type="CDD" id="cd09868">
    <property type="entry name" value="PIN_XPG_RAD2"/>
    <property type="match status" value="2"/>
</dbReference>
<reference evidence="15" key="1">
    <citation type="submission" date="2018-01" db="EMBL/GenBank/DDBJ databases">
        <authorList>
            <person name="Mao J.F."/>
        </authorList>
    </citation>
    <scope>NUCLEOTIDE SEQUENCE</scope>
    <source>
        <strain evidence="15">Huo1</strain>
        <tissue evidence="15">Leaf</tissue>
    </source>
</reference>
<dbReference type="Pfam" id="PF00867">
    <property type="entry name" value="XPG_I"/>
    <property type="match status" value="1"/>
</dbReference>
<feature type="compositionally biased region" description="Basic and acidic residues" evidence="12">
    <location>
        <begin position="1455"/>
        <end position="1466"/>
    </location>
</feature>
<dbReference type="PRINTS" id="PR00853">
    <property type="entry name" value="XPGRADSUPER"/>
</dbReference>
<feature type="compositionally biased region" description="Polar residues" evidence="12">
    <location>
        <begin position="409"/>
        <end position="419"/>
    </location>
</feature>
<dbReference type="GO" id="GO:0016788">
    <property type="term" value="F:hydrolase activity, acting on ester bonds"/>
    <property type="evidence" value="ECO:0007669"/>
    <property type="project" value="InterPro"/>
</dbReference>
<keyword evidence="6" id="KW-0255">Endonuclease</keyword>
<evidence type="ECO:0000256" key="5">
    <source>
        <dbReference type="ARBA" id="ARBA00022723"/>
    </source>
</evidence>
<keyword evidence="4" id="KW-0540">Nuclease</keyword>
<dbReference type="Pfam" id="PF00752">
    <property type="entry name" value="XPG_N"/>
    <property type="match status" value="1"/>
</dbReference>
<dbReference type="SUPFAM" id="SSF88723">
    <property type="entry name" value="PIN domain-like"/>
    <property type="match status" value="1"/>
</dbReference>
<evidence type="ECO:0000256" key="10">
    <source>
        <dbReference type="ARBA" id="ARBA00023204"/>
    </source>
</evidence>
<evidence type="ECO:0000313" key="15">
    <source>
        <dbReference type="EMBL" id="KAG6406009.1"/>
    </source>
</evidence>
<dbReference type="SMART" id="SM00485">
    <property type="entry name" value="XPGN"/>
    <property type="match status" value="1"/>
</dbReference>
<feature type="region of interest" description="Disordered" evidence="12">
    <location>
        <begin position="402"/>
        <end position="425"/>
    </location>
</feature>
<protein>
    <recommendedName>
        <fullName evidence="17">DNA excision repair protein ERCC-5</fullName>
    </recommendedName>
</protein>
<feature type="compositionally biased region" description="Basic residues" evidence="12">
    <location>
        <begin position="1268"/>
        <end position="1286"/>
    </location>
</feature>
<evidence type="ECO:0000259" key="13">
    <source>
        <dbReference type="SMART" id="SM00484"/>
    </source>
</evidence>
<dbReference type="GO" id="GO:0003697">
    <property type="term" value="F:single-stranded DNA binding"/>
    <property type="evidence" value="ECO:0007669"/>
    <property type="project" value="InterPro"/>
</dbReference>
<dbReference type="PANTHER" id="PTHR16171">
    <property type="entry name" value="DNA REPAIR PROTEIN COMPLEMENTING XP-G CELLS-RELATED"/>
    <property type="match status" value="1"/>
</dbReference>
<feature type="region of interest" description="Disordered" evidence="12">
    <location>
        <begin position="317"/>
        <end position="367"/>
    </location>
</feature>
<dbReference type="GO" id="GO:0046872">
    <property type="term" value="F:metal ion binding"/>
    <property type="evidence" value="ECO:0007669"/>
    <property type="project" value="UniProtKB-KW"/>
</dbReference>
<feature type="region of interest" description="Disordered" evidence="12">
    <location>
        <begin position="1218"/>
        <end position="1251"/>
    </location>
</feature>
<dbReference type="FunFam" id="1.10.150.20:FF:000050">
    <property type="entry name" value="DNA repair protein UVH3"/>
    <property type="match status" value="1"/>
</dbReference>
<keyword evidence="11" id="KW-0539">Nucleus</keyword>
<keyword evidence="7" id="KW-0227">DNA damage</keyword>
<comment type="cofactor">
    <cofactor evidence="1">
        <name>Mg(2+)</name>
        <dbReference type="ChEBI" id="CHEBI:18420"/>
    </cofactor>
</comment>
<keyword evidence="16" id="KW-1185">Reference proteome</keyword>
<dbReference type="GO" id="GO:0005634">
    <property type="term" value="C:nucleus"/>
    <property type="evidence" value="ECO:0007669"/>
    <property type="project" value="UniProtKB-SubCell"/>
</dbReference>
<keyword evidence="9" id="KW-0460">Magnesium</keyword>
<comment type="subcellular location">
    <subcellularLocation>
        <location evidence="2">Nucleus</location>
    </subcellularLocation>
</comment>
<proteinExistence type="inferred from homology"/>
<evidence type="ECO:0000256" key="1">
    <source>
        <dbReference type="ARBA" id="ARBA00001946"/>
    </source>
</evidence>
<dbReference type="PRINTS" id="PR00066">
    <property type="entry name" value="XRODRMPGMNTG"/>
</dbReference>
<dbReference type="FunFam" id="3.40.50.1010:FF:000029">
    <property type="entry name" value="DNA repair protein UVH3"/>
    <property type="match status" value="1"/>
</dbReference>
<keyword evidence="8" id="KW-0378">Hydrolase</keyword>
<dbReference type="InterPro" id="IPR029060">
    <property type="entry name" value="PIN-like_dom_sf"/>
</dbReference>
<dbReference type="FunFam" id="3.40.50.1010:FF:000031">
    <property type="entry name" value="DNA repair protein UVH3"/>
    <property type="match status" value="1"/>
</dbReference>
<dbReference type="SUPFAM" id="SSF47807">
    <property type="entry name" value="5' to 3' exonuclease, C-terminal subdomain"/>
    <property type="match status" value="1"/>
</dbReference>
<dbReference type="InterPro" id="IPR019974">
    <property type="entry name" value="XPG_CS"/>
</dbReference>
<dbReference type="InterPro" id="IPR008918">
    <property type="entry name" value="HhH2"/>
</dbReference>
<name>A0A8X8X4I2_SALSN</name>
<feature type="compositionally biased region" description="Basic and acidic residues" evidence="12">
    <location>
        <begin position="1475"/>
        <end position="1493"/>
    </location>
</feature>
<dbReference type="InterPro" id="IPR006086">
    <property type="entry name" value="XPG-I_dom"/>
</dbReference>
<feature type="domain" description="XPG-I" evidence="13">
    <location>
        <begin position="911"/>
        <end position="980"/>
    </location>
</feature>
<feature type="region of interest" description="Disordered" evidence="12">
    <location>
        <begin position="1039"/>
        <end position="1059"/>
    </location>
</feature>
<evidence type="ECO:0000313" key="16">
    <source>
        <dbReference type="Proteomes" id="UP000298416"/>
    </source>
</evidence>
<evidence type="ECO:0000256" key="3">
    <source>
        <dbReference type="ARBA" id="ARBA00005283"/>
    </source>
</evidence>
<gene>
    <name evidence="15" type="ORF">SASPL_133605</name>
</gene>
<evidence type="ECO:0000256" key="12">
    <source>
        <dbReference type="SAM" id="MobiDB-lite"/>
    </source>
</evidence>
<dbReference type="InterPro" id="IPR006085">
    <property type="entry name" value="XPG_DNA_repair_N"/>
</dbReference>
<feature type="region of interest" description="Disordered" evidence="12">
    <location>
        <begin position="1191"/>
        <end position="1210"/>
    </location>
</feature>
<dbReference type="SMART" id="SM00484">
    <property type="entry name" value="XPGI"/>
    <property type="match status" value="1"/>
</dbReference>
<dbReference type="EMBL" id="PNBA02000012">
    <property type="protein sequence ID" value="KAG6406009.1"/>
    <property type="molecule type" value="Genomic_DNA"/>
</dbReference>
<dbReference type="PROSITE" id="PS00842">
    <property type="entry name" value="XPG_2"/>
    <property type="match status" value="1"/>
</dbReference>
<evidence type="ECO:0000256" key="6">
    <source>
        <dbReference type="ARBA" id="ARBA00022759"/>
    </source>
</evidence>
<dbReference type="PANTHER" id="PTHR16171:SF7">
    <property type="entry name" value="DNA REPAIR PROTEIN RAD2"/>
    <property type="match status" value="1"/>
</dbReference>
<dbReference type="Gene3D" id="3.40.50.1010">
    <property type="entry name" value="5'-nuclease"/>
    <property type="match status" value="2"/>
</dbReference>
<dbReference type="SMART" id="SM00279">
    <property type="entry name" value="HhH2"/>
    <property type="match status" value="1"/>
</dbReference>
<sequence>MGVHGLWELLAPVGRRVSVETLAGKRLAIDASIWMIQFLKAMRDEKGEIVRNAHILGFFRRICKLLYLRTKPVFVFDGGTPALKRRTVIARRRQRENAQVKIRKTAEKLLLNHLKTMRLQELAADLKKQRQENDIKGKMAVELESVNEPGNKLQGDDNVASSFRQVELDEMLAASIAAEENEGFGIGASTSGAQDDQLLDDDDDGDEEMILPEMHDKVDHAVLAYLPPSMQLDLLVQMRERLMAENRQKYQKVKKAPERFSELQIEAYLKTVAFRREIDWVQKSAAGRGIDGVQTSRIASEPNREFIFSSSFTGDKESLTSVGQERNGVDRRPPPVVSSAHAVNIDQRMKKSDVAAEPTVSESEKAYHDDVESYLDVRDTGISMTRDLQRNVDLRTLMNQEITEKNEKGNNGSPTTRNSPGVPDDSHHINLQLEATGVNNGDKIGEPEVLTGASFEISFEAAIEPDAYSIIDDNLFARLVAGDPITDFSVDNSMISQQPLHTTSDNDWEDGAIEGKSTEYQNVEEGMNDEEEVEWEEGEESQKLFPKGGLEGASALQEVNRKRKADIKGYRSMYDFQENHASEGNKSTECLKVGDMSDEGEIECEEPSEDIQSFSCLGESNINLTKGALEEEAALQEAIRRSSENISVCRDVMDFQEIFSSERAGVMTDESTDCIFADPGEEGPEIFTSADNLHQPYGSMNDLDKINIETTTSSFIVPSPETTNLDSKFWNPSEKGSLAGEVLLGTDTLPVADSKKQPLHACSEDNDGYVIKKPVNFCTEKVVHNMSSSVITGSSHDIMPNSGSAYVKNMSQAKLDVHLISTGNPGKPAADDSGIGVDNLDKDEMDGDFLMETEIKSNDYQDPRILEDRLEGEIAFLGKEREELGSEQRRLERDAGSVNNEMFTECQELLQMFGLPYIIAPMEAEAQCAFMELSNLVDGVVTDDSDAFLFGSQCVYKNIFDDRKYVETYLMKDIENELGLDQEKLIHMALLLGSDYTEGISGVGIVNAIEVVNAFHGKDGLREFREWIESPDPSILGKIDVEAGGDSRKEGPKGTDDAERKKRIFKDKHRNVSKNWHVSSSFPSDAVISAYVSPQVDKSTEPFAWGKPDLFVLRKLCLEKFGWGASKADELLLPVLNEYSKHEVITTPFDSSLVNSTQLRLEAFYTFNERFAKIRSKRIEKAVKGIAGSKSSAVMGETPQQSSRKGMKSKVVRCEDEGNQLDLNTAGGDGAVTTTKPSIEPLKKGQMRKRNYRRVLEESIGVDDESRGRRRQRGCGKGKRSGRVKKKTDIGTSYDDASNSGYGEVLQSHTSDEPPQLRRSGRPRKYVNYNVDAPFMEEVMLKGDKEIGGAVKIIDDSLKESGDITLHETDLSHGINEIDIQTKNGDNALEETDLTHGMGEIDIRTREDPSGRGQESNDYLQFGGGFCMNEDDEDGHATRETMLDYLTGADLMLKEDRESNTSRPSDEGTGMPDNELDRNNDTSRSDTEGEFKRFNMVSLRAMPNLRKKRRKK</sequence>
<evidence type="ECO:0000256" key="4">
    <source>
        <dbReference type="ARBA" id="ARBA00022722"/>
    </source>
</evidence>
<feature type="region of interest" description="Disordered" evidence="12">
    <location>
        <begin position="1263"/>
        <end position="1324"/>
    </location>
</feature>
<evidence type="ECO:0000256" key="2">
    <source>
        <dbReference type="ARBA" id="ARBA00004123"/>
    </source>
</evidence>
<comment type="similarity">
    <text evidence="3">Belongs to the XPG/RAD2 endonuclease family. XPG subfamily.</text>
</comment>
<evidence type="ECO:0000259" key="14">
    <source>
        <dbReference type="SMART" id="SM00485"/>
    </source>
</evidence>
<dbReference type="InterPro" id="IPR036279">
    <property type="entry name" value="5-3_exonuclease_C_sf"/>
</dbReference>
<organism evidence="15">
    <name type="scientific">Salvia splendens</name>
    <name type="common">Scarlet sage</name>
    <dbReference type="NCBI Taxonomy" id="180675"/>
    <lineage>
        <taxon>Eukaryota</taxon>
        <taxon>Viridiplantae</taxon>
        <taxon>Streptophyta</taxon>
        <taxon>Embryophyta</taxon>
        <taxon>Tracheophyta</taxon>
        <taxon>Spermatophyta</taxon>
        <taxon>Magnoliopsida</taxon>
        <taxon>eudicotyledons</taxon>
        <taxon>Gunneridae</taxon>
        <taxon>Pentapetalae</taxon>
        <taxon>asterids</taxon>
        <taxon>lamiids</taxon>
        <taxon>Lamiales</taxon>
        <taxon>Lamiaceae</taxon>
        <taxon>Nepetoideae</taxon>
        <taxon>Mentheae</taxon>
        <taxon>Salviinae</taxon>
        <taxon>Salvia</taxon>
        <taxon>Salvia subgen. Calosphace</taxon>
        <taxon>core Calosphace</taxon>
    </lineage>
</organism>
<evidence type="ECO:0000256" key="11">
    <source>
        <dbReference type="ARBA" id="ARBA00023242"/>
    </source>
</evidence>
<dbReference type="CDD" id="cd09904">
    <property type="entry name" value="H3TH_XPG"/>
    <property type="match status" value="1"/>
</dbReference>
<feature type="region of interest" description="Disordered" evidence="12">
    <location>
        <begin position="1455"/>
        <end position="1512"/>
    </location>
</feature>
<dbReference type="PROSITE" id="PS00841">
    <property type="entry name" value="XPG_1"/>
    <property type="match status" value="1"/>
</dbReference>
<feature type="domain" description="XPG N-terminal" evidence="14">
    <location>
        <begin position="1"/>
        <end position="98"/>
    </location>
</feature>
<dbReference type="GO" id="GO:0004520">
    <property type="term" value="F:DNA endonuclease activity"/>
    <property type="evidence" value="ECO:0007669"/>
    <property type="project" value="TreeGrafter"/>
</dbReference>
<dbReference type="InterPro" id="IPR006084">
    <property type="entry name" value="XPG/Rad2"/>
</dbReference>
<keyword evidence="10" id="KW-0234">DNA repair</keyword>
<keyword evidence="5" id="KW-0479">Metal-binding</keyword>
<evidence type="ECO:0000256" key="8">
    <source>
        <dbReference type="ARBA" id="ARBA00022801"/>
    </source>
</evidence>
<dbReference type="Gene3D" id="1.10.150.20">
    <property type="entry name" value="5' to 3' exonuclease, C-terminal subdomain"/>
    <property type="match status" value="1"/>
</dbReference>